<evidence type="ECO:0000259" key="6">
    <source>
        <dbReference type="Pfam" id="PF12696"/>
    </source>
</evidence>
<evidence type="ECO:0000256" key="3">
    <source>
        <dbReference type="ARBA" id="ARBA00022692"/>
    </source>
</evidence>
<keyword evidence="2" id="KW-1003">Cell membrane</keyword>
<dbReference type="InterPro" id="IPR051539">
    <property type="entry name" value="T4SS-coupling_protein"/>
</dbReference>
<feature type="non-terminal residue" evidence="7">
    <location>
        <position position="1"/>
    </location>
</feature>
<evidence type="ECO:0000256" key="5">
    <source>
        <dbReference type="ARBA" id="ARBA00023136"/>
    </source>
</evidence>
<reference evidence="7" key="1">
    <citation type="journal article" date="2015" name="Nature">
        <title>Complex archaea that bridge the gap between prokaryotes and eukaryotes.</title>
        <authorList>
            <person name="Spang A."/>
            <person name="Saw J.H."/>
            <person name="Jorgensen S.L."/>
            <person name="Zaremba-Niedzwiedzka K."/>
            <person name="Martijn J."/>
            <person name="Lind A.E."/>
            <person name="van Eijk R."/>
            <person name="Schleper C."/>
            <person name="Guy L."/>
            <person name="Ettema T.J."/>
        </authorList>
    </citation>
    <scope>NUCLEOTIDE SEQUENCE</scope>
</reference>
<evidence type="ECO:0000256" key="2">
    <source>
        <dbReference type="ARBA" id="ARBA00022475"/>
    </source>
</evidence>
<comment type="subcellular location">
    <subcellularLocation>
        <location evidence="1">Cell membrane</location>
        <topology evidence="1">Multi-pass membrane protein</topology>
    </subcellularLocation>
</comment>
<gene>
    <name evidence="7" type="ORF">LCGC14_2222000</name>
</gene>
<dbReference type="PANTHER" id="PTHR37937:SF1">
    <property type="entry name" value="CONJUGATIVE TRANSFER: DNA TRANSPORT"/>
    <property type="match status" value="1"/>
</dbReference>
<dbReference type="EMBL" id="LAZR01029704">
    <property type="protein sequence ID" value="KKL58775.1"/>
    <property type="molecule type" value="Genomic_DNA"/>
</dbReference>
<dbReference type="InterPro" id="IPR032689">
    <property type="entry name" value="TraG-D_C"/>
</dbReference>
<keyword evidence="4" id="KW-1133">Transmembrane helix</keyword>
<dbReference type="Pfam" id="PF12696">
    <property type="entry name" value="TraG-D_C"/>
    <property type="match status" value="1"/>
</dbReference>
<evidence type="ECO:0000256" key="4">
    <source>
        <dbReference type="ARBA" id="ARBA00022989"/>
    </source>
</evidence>
<keyword evidence="5" id="KW-0472">Membrane</keyword>
<dbReference type="CDD" id="cd01127">
    <property type="entry name" value="TrwB_TraG_TraD_VirD4"/>
    <property type="match status" value="1"/>
</dbReference>
<keyword evidence="3" id="KW-0812">Transmembrane</keyword>
<dbReference type="Gene3D" id="3.40.50.300">
    <property type="entry name" value="P-loop containing nucleotide triphosphate hydrolases"/>
    <property type="match status" value="1"/>
</dbReference>
<name>A0A0F9FNC7_9ZZZZ</name>
<dbReference type="SUPFAM" id="SSF52540">
    <property type="entry name" value="P-loop containing nucleoside triphosphate hydrolases"/>
    <property type="match status" value="1"/>
</dbReference>
<dbReference type="GO" id="GO:0005886">
    <property type="term" value="C:plasma membrane"/>
    <property type="evidence" value="ECO:0007669"/>
    <property type="project" value="UniProtKB-SubCell"/>
</dbReference>
<dbReference type="AlphaFoldDB" id="A0A0F9FNC7"/>
<accession>A0A0F9FNC7</accession>
<sequence>PDHPSVVAVVNNPKFETAYSPVIATILHTITKQMSVRNRLSSFFLAEEAATFRLLNMQRIPATLRSYDILTVYVLQDKIQNDLMYGDKASKAILSNLSYQFFGKANDPDTAQYYERFFEIVKRPTKSVSQSSNWNFDSRITKGEREVSKRRSDAFFRLKRGEFISFSDGKDKRVRFKRPDIQRDLPEPKYVYGHAEITANFQRIHLEVRAMMNASSK</sequence>
<feature type="domain" description="TraD/TraG TraM recognition site" evidence="6">
    <location>
        <begin position="43"/>
        <end position="124"/>
    </location>
</feature>
<organism evidence="7">
    <name type="scientific">marine sediment metagenome</name>
    <dbReference type="NCBI Taxonomy" id="412755"/>
    <lineage>
        <taxon>unclassified sequences</taxon>
        <taxon>metagenomes</taxon>
        <taxon>ecological metagenomes</taxon>
    </lineage>
</organism>
<dbReference type="InterPro" id="IPR027417">
    <property type="entry name" value="P-loop_NTPase"/>
</dbReference>
<evidence type="ECO:0000313" key="7">
    <source>
        <dbReference type="EMBL" id="KKL58775.1"/>
    </source>
</evidence>
<protein>
    <recommendedName>
        <fullName evidence="6">TraD/TraG TraM recognition site domain-containing protein</fullName>
    </recommendedName>
</protein>
<evidence type="ECO:0000256" key="1">
    <source>
        <dbReference type="ARBA" id="ARBA00004651"/>
    </source>
</evidence>
<proteinExistence type="predicted"/>
<comment type="caution">
    <text evidence="7">The sequence shown here is derived from an EMBL/GenBank/DDBJ whole genome shotgun (WGS) entry which is preliminary data.</text>
</comment>
<dbReference type="PANTHER" id="PTHR37937">
    <property type="entry name" value="CONJUGATIVE TRANSFER: DNA TRANSPORT"/>
    <property type="match status" value="1"/>
</dbReference>